<name>A0A1M5TCS7_FLAJO</name>
<dbReference type="Pfam" id="PF01370">
    <property type="entry name" value="Epimerase"/>
    <property type="match status" value="1"/>
</dbReference>
<evidence type="ECO:0000313" key="2">
    <source>
        <dbReference type="EMBL" id="SHH48504.1"/>
    </source>
</evidence>
<accession>A0A1M5TCS7</accession>
<proteinExistence type="predicted"/>
<reference evidence="2 3" key="1">
    <citation type="submission" date="2016-11" db="EMBL/GenBank/DDBJ databases">
        <authorList>
            <person name="Jaros S."/>
            <person name="Januszkiewicz K."/>
            <person name="Wedrychowicz H."/>
        </authorList>
    </citation>
    <scope>NUCLEOTIDE SEQUENCE [LARGE SCALE GENOMIC DNA]</scope>
    <source>
        <strain evidence="2 3">DSM 6792</strain>
    </source>
</reference>
<feature type="domain" description="NAD-dependent epimerase/dehydratase" evidence="1">
    <location>
        <begin position="58"/>
        <end position="288"/>
    </location>
</feature>
<dbReference type="Proteomes" id="UP000184112">
    <property type="component" value="Unassembled WGS sequence"/>
</dbReference>
<evidence type="ECO:0000259" key="1">
    <source>
        <dbReference type="Pfam" id="PF01370"/>
    </source>
</evidence>
<organism evidence="2 3">
    <name type="scientific">Flavobacterium johnsoniae</name>
    <name type="common">Cytophaga johnsonae</name>
    <dbReference type="NCBI Taxonomy" id="986"/>
    <lineage>
        <taxon>Bacteria</taxon>
        <taxon>Pseudomonadati</taxon>
        <taxon>Bacteroidota</taxon>
        <taxon>Flavobacteriia</taxon>
        <taxon>Flavobacteriales</taxon>
        <taxon>Flavobacteriaceae</taxon>
        <taxon>Flavobacterium</taxon>
    </lineage>
</organism>
<dbReference type="InterPro" id="IPR036291">
    <property type="entry name" value="NAD(P)-bd_dom_sf"/>
</dbReference>
<dbReference type="GO" id="GO:0004029">
    <property type="term" value="F:aldehyde dehydrogenase (NAD+) activity"/>
    <property type="evidence" value="ECO:0007669"/>
    <property type="project" value="TreeGrafter"/>
</dbReference>
<dbReference type="SUPFAM" id="SSF51735">
    <property type="entry name" value="NAD(P)-binding Rossmann-fold domains"/>
    <property type="match status" value="1"/>
</dbReference>
<sequence length="389" mass="43852">MASAISKSKYNINDNCNSNKKLLTSVPLNLYISRKNLCNFEPSLLCLFQAKTYLYKMVLVTGGTGLVGSHLLLHLIENGENVRAIYRSQNNIEKTKSVFELYKKTELFEKIEWLEADILDIPSLEIAFNGIEYVYHCAALISFDPKDEEALRKTNIEGTANIVNFSIAREIKKFCFVSSIAALGDLAAHETYITEETDWNPEKPHSDYAISKYGAEMEVWRGHQEGLDVIIINPGVILGPIPKEKSKQQGSSELYAKVANGLSFYTLGNTGFISVDDVVKTALQLMKSDIRNERFTLIADNIVFKDILNTIADALNVKRPHRHAKPALMNFLWIADGIFSTLFFQKRRLTKATAKASYSKNLYSNEKIKTALGTVFLDVHEYVKNISKL</sequence>
<dbReference type="GO" id="GO:0005737">
    <property type="term" value="C:cytoplasm"/>
    <property type="evidence" value="ECO:0007669"/>
    <property type="project" value="TreeGrafter"/>
</dbReference>
<dbReference type="EMBL" id="FQWH01000011">
    <property type="protein sequence ID" value="SHH48504.1"/>
    <property type="molecule type" value="Genomic_DNA"/>
</dbReference>
<gene>
    <name evidence="2" type="ORF">SAMN05444388_11173</name>
</gene>
<dbReference type="Gene3D" id="3.40.50.720">
    <property type="entry name" value="NAD(P)-binding Rossmann-like Domain"/>
    <property type="match status" value="1"/>
</dbReference>
<dbReference type="PANTHER" id="PTHR48079:SF6">
    <property type="entry name" value="NAD(P)-BINDING DOMAIN-CONTAINING PROTEIN-RELATED"/>
    <property type="match status" value="1"/>
</dbReference>
<dbReference type="InterPro" id="IPR001509">
    <property type="entry name" value="Epimerase_deHydtase"/>
</dbReference>
<evidence type="ECO:0000313" key="3">
    <source>
        <dbReference type="Proteomes" id="UP000184112"/>
    </source>
</evidence>
<protein>
    <submittedName>
        <fullName evidence="2">Nucleoside-diphosphate-sugar epimerase</fullName>
    </submittedName>
</protein>
<dbReference type="InterPro" id="IPR051783">
    <property type="entry name" value="NAD(P)-dependent_oxidoreduct"/>
</dbReference>
<dbReference type="AlphaFoldDB" id="A0A1M5TCS7"/>
<dbReference type="PANTHER" id="PTHR48079">
    <property type="entry name" value="PROTEIN YEEZ"/>
    <property type="match status" value="1"/>
</dbReference>